<dbReference type="AlphaFoldDB" id="A0A814T9Z6"/>
<accession>A0A814T9Z6</accession>
<evidence type="ECO:0000256" key="1">
    <source>
        <dbReference type="SAM" id="Coils"/>
    </source>
</evidence>
<proteinExistence type="predicted"/>
<dbReference type="Proteomes" id="UP000663891">
    <property type="component" value="Unassembled WGS sequence"/>
</dbReference>
<evidence type="ECO:0000313" key="2">
    <source>
        <dbReference type="EMBL" id="CAF1158597.1"/>
    </source>
</evidence>
<organism evidence="2 3">
    <name type="scientific">Adineta steineri</name>
    <dbReference type="NCBI Taxonomy" id="433720"/>
    <lineage>
        <taxon>Eukaryota</taxon>
        <taxon>Metazoa</taxon>
        <taxon>Spiralia</taxon>
        <taxon>Gnathifera</taxon>
        <taxon>Rotifera</taxon>
        <taxon>Eurotatoria</taxon>
        <taxon>Bdelloidea</taxon>
        <taxon>Adinetida</taxon>
        <taxon>Adinetidae</taxon>
        <taxon>Adineta</taxon>
    </lineage>
</organism>
<reference evidence="2" key="1">
    <citation type="submission" date="2021-02" db="EMBL/GenBank/DDBJ databases">
        <authorList>
            <person name="Nowell W R."/>
        </authorList>
    </citation>
    <scope>NUCLEOTIDE SEQUENCE</scope>
</reference>
<protein>
    <submittedName>
        <fullName evidence="2">Uncharacterized protein</fullName>
    </submittedName>
</protein>
<evidence type="ECO:0000313" key="3">
    <source>
        <dbReference type="Proteomes" id="UP000663891"/>
    </source>
</evidence>
<dbReference type="EMBL" id="CAJNON010000271">
    <property type="protein sequence ID" value="CAF1158597.1"/>
    <property type="molecule type" value="Genomic_DNA"/>
</dbReference>
<keyword evidence="1" id="KW-0175">Coiled coil</keyword>
<feature type="non-terminal residue" evidence="2">
    <location>
        <position position="1"/>
    </location>
</feature>
<name>A0A814T9Z6_9BILA</name>
<comment type="caution">
    <text evidence="2">The sequence shown here is derived from an EMBL/GenBank/DDBJ whole genome shotgun (WGS) entry which is preliminary data.</text>
</comment>
<gene>
    <name evidence="2" type="ORF">VCS650_LOCUS23223</name>
</gene>
<feature type="coiled-coil region" evidence="1">
    <location>
        <begin position="50"/>
        <end position="98"/>
    </location>
</feature>
<sequence length="103" mass="11943">MSIVSDNSFSTITTQSGNHGIMFKDYHFGLRNNNSKGNGHYQSHLQIDVLKSTQIQLDQAQDQNHRLHNEIKLLQNELTNKVQLINHYEKQISLLEKQINSRN</sequence>